<dbReference type="NCBIfam" id="TIGR00132">
    <property type="entry name" value="gatA"/>
    <property type="match status" value="1"/>
</dbReference>
<evidence type="ECO:0000256" key="3">
    <source>
        <dbReference type="ARBA" id="ARBA00012739"/>
    </source>
</evidence>
<dbReference type="GO" id="GO:0050567">
    <property type="term" value="F:glutaminyl-tRNA synthase (glutamine-hydrolyzing) activity"/>
    <property type="evidence" value="ECO:0007669"/>
    <property type="project" value="UniProtKB-UniRule"/>
</dbReference>
<dbReference type="InterPro" id="IPR004412">
    <property type="entry name" value="GatA"/>
</dbReference>
<sequence length="474" mass="51052">MTNPEPLTIQAAARFIQGSSEKARTVAEALKKRVDQLDKSINAYIQFQLPKTFEIKQGPLAGVPISVKDNLCTHGWETTCGSKVLKGFIPPYDATVIRKLKEAGAVIVGKCNMDEFAFGSSNESSAFGPVKNPWDLTRVPGGSSGGSAAAVSSGEAIAALGSDTGGSIRQPASFCSVVGLKPTYGRVSRYGLVAFGSSLDQIGPITKTVEDAALLLQVMAGHDPLDSTSAQEPVPHYTEKLSKQVNGLKIGLAKEHFAAGLDPDVEKAIRQAAKTYQDLGAKIVDISLPHSRFAVHVYYIVATAEASSNLGRYDGVRYGLRVPSSNLTEMYIDTRDQGFGAEAKRRILLGTFVLSAGYYDAYYLRGLKARTFFRRDFEEAFKQVDVILTPTAPTPPFKLGEKTGDPLAMYLSDLYTIPANLAGNPAISIPGGFTNRDLPIGIQLIGKPFDEATLLSTAYAFEQATDFHKKKPRI</sequence>
<comment type="function">
    <text evidence="10">Allows the formation of correctly charged Gln-tRNA(Gln) through the transamidation of misacylated Glu-tRNA(Gln) in organisms which lack glutaminyl-tRNA synthetase. The reaction takes place in the presence of glutamine and ATP through an activated gamma-phospho-Glu-tRNA(Gln).</text>
</comment>
<dbReference type="HAMAP" id="MF_00120">
    <property type="entry name" value="GatA"/>
    <property type="match status" value="1"/>
</dbReference>
<evidence type="ECO:0000256" key="1">
    <source>
        <dbReference type="ARBA" id="ARBA00008069"/>
    </source>
</evidence>
<reference evidence="12 13" key="1">
    <citation type="submission" date="2017-09" db="EMBL/GenBank/DDBJ databases">
        <title>Depth-based differentiation of microbial function through sediment-hosted aquifers and enrichment of novel symbionts in the deep terrestrial subsurface.</title>
        <authorList>
            <person name="Probst A.J."/>
            <person name="Ladd B."/>
            <person name="Jarett J.K."/>
            <person name="Geller-Mcgrath D.E."/>
            <person name="Sieber C.M."/>
            <person name="Emerson J.B."/>
            <person name="Anantharaman K."/>
            <person name="Thomas B.C."/>
            <person name="Malmstrom R."/>
            <person name="Stieglmeier M."/>
            <person name="Klingl A."/>
            <person name="Woyke T."/>
            <person name="Ryan C.M."/>
            <person name="Banfield J.F."/>
        </authorList>
    </citation>
    <scope>NUCLEOTIDE SEQUENCE [LARGE SCALE GENOMIC DNA]</scope>
    <source>
        <strain evidence="12">CG11_big_fil_rev_8_21_14_0_20_45_26</strain>
    </source>
</reference>
<comment type="similarity">
    <text evidence="1 10">Belongs to the amidase family. GatA subfamily.</text>
</comment>
<dbReference type="GO" id="GO:0005524">
    <property type="term" value="F:ATP binding"/>
    <property type="evidence" value="ECO:0007669"/>
    <property type="project" value="UniProtKB-KW"/>
</dbReference>
<evidence type="ECO:0000256" key="8">
    <source>
        <dbReference type="ARBA" id="ARBA00022917"/>
    </source>
</evidence>
<dbReference type="GO" id="GO:0016740">
    <property type="term" value="F:transferase activity"/>
    <property type="evidence" value="ECO:0007669"/>
    <property type="project" value="UniProtKB-KW"/>
</dbReference>
<evidence type="ECO:0000256" key="10">
    <source>
        <dbReference type="HAMAP-Rule" id="MF_00120"/>
    </source>
</evidence>
<keyword evidence="8 10" id="KW-0648">Protein biosynthesis</keyword>
<keyword evidence="5 10" id="KW-0436">Ligase</keyword>
<evidence type="ECO:0000256" key="6">
    <source>
        <dbReference type="ARBA" id="ARBA00022741"/>
    </source>
</evidence>
<evidence type="ECO:0000259" key="11">
    <source>
        <dbReference type="Pfam" id="PF01425"/>
    </source>
</evidence>
<dbReference type="InterPro" id="IPR020556">
    <property type="entry name" value="Amidase_CS"/>
</dbReference>
<dbReference type="AlphaFoldDB" id="A0A2H0LNE6"/>
<dbReference type="GO" id="GO:0030956">
    <property type="term" value="C:glutamyl-tRNA(Gln) amidotransferase complex"/>
    <property type="evidence" value="ECO:0007669"/>
    <property type="project" value="InterPro"/>
</dbReference>
<feature type="domain" description="Amidase" evidence="11">
    <location>
        <begin position="48"/>
        <end position="455"/>
    </location>
</feature>
<accession>A0A2H0LNE6</accession>
<dbReference type="InterPro" id="IPR036928">
    <property type="entry name" value="AS_sf"/>
</dbReference>
<dbReference type="InterPro" id="IPR023631">
    <property type="entry name" value="Amidase_dom"/>
</dbReference>
<dbReference type="InterPro" id="IPR000120">
    <property type="entry name" value="Amidase"/>
</dbReference>
<evidence type="ECO:0000256" key="7">
    <source>
        <dbReference type="ARBA" id="ARBA00022840"/>
    </source>
</evidence>
<dbReference type="EC" id="6.3.5.7" evidence="3 10"/>
<dbReference type="Proteomes" id="UP000230859">
    <property type="component" value="Unassembled WGS sequence"/>
</dbReference>
<evidence type="ECO:0000313" key="12">
    <source>
        <dbReference type="EMBL" id="PIQ85866.1"/>
    </source>
</evidence>
<protein>
    <recommendedName>
        <fullName evidence="4 10">Glutamyl-tRNA(Gln) amidotransferase subunit A</fullName>
        <shortName evidence="10">Glu-ADT subunit A</shortName>
        <ecNumber evidence="3 10">6.3.5.7</ecNumber>
    </recommendedName>
</protein>
<evidence type="ECO:0000256" key="5">
    <source>
        <dbReference type="ARBA" id="ARBA00022598"/>
    </source>
</evidence>
<name>A0A2H0LNE6_9BACT</name>
<dbReference type="Gene3D" id="3.90.1300.10">
    <property type="entry name" value="Amidase signature (AS) domain"/>
    <property type="match status" value="1"/>
</dbReference>
<dbReference type="PANTHER" id="PTHR11895">
    <property type="entry name" value="TRANSAMIDASE"/>
    <property type="match status" value="1"/>
</dbReference>
<proteinExistence type="inferred from homology"/>
<keyword evidence="12" id="KW-0808">Transferase</keyword>
<evidence type="ECO:0000256" key="4">
    <source>
        <dbReference type="ARBA" id="ARBA00014428"/>
    </source>
</evidence>
<evidence type="ECO:0000256" key="2">
    <source>
        <dbReference type="ARBA" id="ARBA00011123"/>
    </source>
</evidence>
<keyword evidence="7 10" id="KW-0067">ATP-binding</keyword>
<feature type="active site" description="Acyl-ester intermediate" evidence="10">
    <location>
        <position position="167"/>
    </location>
</feature>
<evidence type="ECO:0000256" key="9">
    <source>
        <dbReference type="ARBA" id="ARBA00047407"/>
    </source>
</evidence>
<feature type="active site" description="Charge relay system" evidence="10">
    <location>
        <position position="68"/>
    </location>
</feature>
<dbReference type="SUPFAM" id="SSF75304">
    <property type="entry name" value="Amidase signature (AS) enzymes"/>
    <property type="match status" value="1"/>
</dbReference>
<gene>
    <name evidence="10" type="primary">gatA</name>
    <name evidence="12" type="ORF">COV74_06760</name>
</gene>
<dbReference type="EMBL" id="PCVY01000058">
    <property type="protein sequence ID" value="PIQ85866.1"/>
    <property type="molecule type" value="Genomic_DNA"/>
</dbReference>
<feature type="active site" description="Charge relay system" evidence="10">
    <location>
        <position position="143"/>
    </location>
</feature>
<dbReference type="GO" id="GO:0006412">
    <property type="term" value="P:translation"/>
    <property type="evidence" value="ECO:0007669"/>
    <property type="project" value="UniProtKB-UniRule"/>
</dbReference>
<comment type="catalytic activity">
    <reaction evidence="9 10">
        <text>L-glutamyl-tRNA(Gln) + L-glutamine + ATP + H2O = L-glutaminyl-tRNA(Gln) + L-glutamate + ADP + phosphate + H(+)</text>
        <dbReference type="Rhea" id="RHEA:17521"/>
        <dbReference type="Rhea" id="RHEA-COMP:9681"/>
        <dbReference type="Rhea" id="RHEA-COMP:9684"/>
        <dbReference type="ChEBI" id="CHEBI:15377"/>
        <dbReference type="ChEBI" id="CHEBI:15378"/>
        <dbReference type="ChEBI" id="CHEBI:29985"/>
        <dbReference type="ChEBI" id="CHEBI:30616"/>
        <dbReference type="ChEBI" id="CHEBI:43474"/>
        <dbReference type="ChEBI" id="CHEBI:58359"/>
        <dbReference type="ChEBI" id="CHEBI:78520"/>
        <dbReference type="ChEBI" id="CHEBI:78521"/>
        <dbReference type="ChEBI" id="CHEBI:456216"/>
        <dbReference type="EC" id="6.3.5.7"/>
    </reaction>
</comment>
<dbReference type="PROSITE" id="PS00571">
    <property type="entry name" value="AMIDASES"/>
    <property type="match status" value="1"/>
</dbReference>
<keyword evidence="6 10" id="KW-0547">Nucleotide-binding</keyword>
<comment type="subunit">
    <text evidence="2 10">Heterotrimer of A, B and C subunits.</text>
</comment>
<dbReference type="PANTHER" id="PTHR11895:SF151">
    <property type="entry name" value="GLUTAMYL-TRNA(GLN) AMIDOTRANSFERASE SUBUNIT A"/>
    <property type="match status" value="1"/>
</dbReference>
<evidence type="ECO:0000313" key="13">
    <source>
        <dbReference type="Proteomes" id="UP000230859"/>
    </source>
</evidence>
<organism evidence="12 13">
    <name type="scientific">Candidatus Abzuiibacterium crystallinum</name>
    <dbReference type="NCBI Taxonomy" id="1974748"/>
    <lineage>
        <taxon>Bacteria</taxon>
        <taxon>Pseudomonadati</taxon>
        <taxon>Candidatus Omnitrophota</taxon>
        <taxon>Candidatus Abzuiibacterium</taxon>
    </lineage>
</organism>
<dbReference type="Pfam" id="PF01425">
    <property type="entry name" value="Amidase"/>
    <property type="match status" value="1"/>
</dbReference>
<comment type="caution">
    <text evidence="12">The sequence shown here is derived from an EMBL/GenBank/DDBJ whole genome shotgun (WGS) entry which is preliminary data.</text>
</comment>